<dbReference type="Pfam" id="PF23205">
    <property type="entry name" value="DUF7063"/>
    <property type="match status" value="2"/>
</dbReference>
<keyword evidence="2" id="KW-0732">Signal</keyword>
<organism evidence="4 5">
    <name type="scientific">Trichuris trichiura</name>
    <name type="common">Whipworm</name>
    <name type="synonym">Trichocephalus trichiurus</name>
    <dbReference type="NCBI Taxonomy" id="36087"/>
    <lineage>
        <taxon>Eukaryota</taxon>
        <taxon>Metazoa</taxon>
        <taxon>Ecdysozoa</taxon>
        <taxon>Nematoda</taxon>
        <taxon>Enoplea</taxon>
        <taxon>Dorylaimia</taxon>
        <taxon>Trichinellida</taxon>
        <taxon>Trichuridae</taxon>
        <taxon>Trichuris</taxon>
    </lineage>
</organism>
<dbReference type="Pfam" id="PF23638">
    <property type="entry name" value="DUF7145"/>
    <property type="match status" value="2"/>
</dbReference>
<reference evidence="4" key="1">
    <citation type="submission" date="2014-01" db="EMBL/GenBank/DDBJ databases">
        <authorList>
            <person name="Aslett M."/>
        </authorList>
    </citation>
    <scope>NUCLEOTIDE SEQUENCE</scope>
</reference>
<dbReference type="InterPro" id="IPR000980">
    <property type="entry name" value="SH2"/>
</dbReference>
<dbReference type="EMBL" id="HG805982">
    <property type="protein sequence ID" value="CDW55815.1"/>
    <property type="molecule type" value="Genomic_DNA"/>
</dbReference>
<gene>
    <name evidence="4" type="ORF">TTRE_0000408801</name>
</gene>
<dbReference type="Gene3D" id="3.30.505.10">
    <property type="entry name" value="SH2 domain"/>
    <property type="match status" value="2"/>
</dbReference>
<reference evidence="4" key="2">
    <citation type="submission" date="2014-03" db="EMBL/GenBank/DDBJ databases">
        <title>The whipworm genome and dual-species transcriptomics of an intimate host-pathogen interaction.</title>
        <authorList>
            <person name="Foth B.J."/>
            <person name="Tsai I.J."/>
            <person name="Reid A.J."/>
            <person name="Bancroft A.J."/>
            <person name="Nichol S."/>
            <person name="Tracey A."/>
            <person name="Holroyd N."/>
            <person name="Cotton J.A."/>
            <person name="Stanley E.J."/>
            <person name="Zarowiecki M."/>
            <person name="Liu J.Z."/>
            <person name="Huckvale T."/>
            <person name="Cooper P.J."/>
            <person name="Grencis R.K."/>
            <person name="Berriman M."/>
        </authorList>
    </citation>
    <scope>NUCLEOTIDE SEQUENCE [LARGE SCALE GENOMIC DNA]</scope>
</reference>
<dbReference type="PROSITE" id="PS50001">
    <property type="entry name" value="SH2"/>
    <property type="match status" value="1"/>
</dbReference>
<dbReference type="InterPro" id="IPR055569">
    <property type="entry name" value="DUF7145"/>
</dbReference>
<dbReference type="InterPro" id="IPR055491">
    <property type="entry name" value="DUF7063"/>
</dbReference>
<sequence length="599" mass="69384">MGPPKRYIFWPRCAFQMMCLMLVKAPLQLLPRTKPERRPSDGHWSFLSRVKATGHVDDCGLLYHLPGRPLLELPYFHGAMTVKEVTQLVLYAGEFLIFLNKDKNLETTLAVVDERSEVICKAIRQNKGSYFWIRPEDEDLRFSIIEHMIEYYITYKEEIENNAEFSAVLSKPIHNPSKVKNLLLENSKTTKDLTYCYENLSDDDVAKLLVNDGDYLIREVPTEDGNAYQVCVFWDKVVKMAMTTSDVPKELLLLPRASEFEPTEGVSRLDHLLKSLTVGNCVVDGVQFKRAVTDLEKEESMRSRQTIMNITRMLGFTEAFTAQMPLTFPNRQFNLLKYRAPRPLHLLPYYHGVTSEAIANSRLCCPGDFLIYINASTEKLCVASYEQIKAFQVWWHTNIWCSVETGYFWIRPEDEKLKLTCVELLIAYYQERQIPLQDLSIKEQLKDQRSRALFCIVTPIVNPEHMKNINVEYTDCVEELSYHFGSISDGEVETLLQRNGDYLLRNNEFGQPFLCIRWGDKIVDHQIPYSVEIGRTILPRNSEAGPVESIFSIDQYVKALVRCQYSVDGAVPRNAIQEYAWERSRFRRREEPGNLLDIA</sequence>
<dbReference type="OrthoDB" id="5814337at2759"/>
<evidence type="ECO:0000256" key="1">
    <source>
        <dbReference type="PROSITE-ProRule" id="PRU00191"/>
    </source>
</evidence>
<evidence type="ECO:0000256" key="2">
    <source>
        <dbReference type="SAM" id="SignalP"/>
    </source>
</evidence>
<keyword evidence="1" id="KW-0727">SH2 domain</keyword>
<feature type="domain" description="SH2" evidence="3">
    <location>
        <begin position="75"/>
        <end position="173"/>
    </location>
</feature>
<evidence type="ECO:0000259" key="3">
    <source>
        <dbReference type="PROSITE" id="PS50001"/>
    </source>
</evidence>
<proteinExistence type="predicted"/>
<feature type="chain" id="PRO_5001728771" description="SH2 domain-containing protein" evidence="2">
    <location>
        <begin position="26"/>
        <end position="599"/>
    </location>
</feature>
<keyword evidence="5" id="KW-1185">Reference proteome</keyword>
<dbReference type="SUPFAM" id="SSF55550">
    <property type="entry name" value="SH2 domain"/>
    <property type="match status" value="4"/>
</dbReference>
<dbReference type="AlphaFoldDB" id="A0A077ZAX3"/>
<protein>
    <recommendedName>
        <fullName evidence="3">SH2 domain-containing protein</fullName>
    </recommendedName>
</protein>
<feature type="signal peptide" evidence="2">
    <location>
        <begin position="1"/>
        <end position="25"/>
    </location>
</feature>
<dbReference type="InterPro" id="IPR036860">
    <property type="entry name" value="SH2_dom_sf"/>
</dbReference>
<dbReference type="Proteomes" id="UP000030665">
    <property type="component" value="Unassembled WGS sequence"/>
</dbReference>
<accession>A0A077ZAX3</accession>
<evidence type="ECO:0000313" key="4">
    <source>
        <dbReference type="EMBL" id="CDW55815.1"/>
    </source>
</evidence>
<evidence type="ECO:0000313" key="5">
    <source>
        <dbReference type="Proteomes" id="UP000030665"/>
    </source>
</evidence>
<name>A0A077ZAX3_TRITR</name>